<dbReference type="Gene3D" id="3.30.70.100">
    <property type="match status" value="1"/>
</dbReference>
<protein>
    <submittedName>
        <fullName evidence="3">Copper chaperone CopZ</fullName>
    </submittedName>
</protein>
<keyword evidence="1" id="KW-0479">Metal-binding</keyword>
<reference evidence="4" key="1">
    <citation type="submission" date="2016-11" db="EMBL/GenBank/DDBJ databases">
        <authorList>
            <person name="Varghese N."/>
            <person name="Submissions S."/>
        </authorList>
    </citation>
    <scope>NUCLEOTIDE SEQUENCE [LARGE SCALE GENOMIC DNA]</scope>
    <source>
        <strain evidence="4">DSM 19858</strain>
    </source>
</reference>
<dbReference type="GO" id="GO:0046872">
    <property type="term" value="F:metal ion binding"/>
    <property type="evidence" value="ECO:0007669"/>
    <property type="project" value="UniProtKB-KW"/>
</dbReference>
<dbReference type="Pfam" id="PF00403">
    <property type="entry name" value="HMA"/>
    <property type="match status" value="1"/>
</dbReference>
<dbReference type="InterPro" id="IPR036163">
    <property type="entry name" value="HMA_dom_sf"/>
</dbReference>
<proteinExistence type="predicted"/>
<dbReference type="PROSITE" id="PS50846">
    <property type="entry name" value="HMA_2"/>
    <property type="match status" value="1"/>
</dbReference>
<dbReference type="OrthoDB" id="677920at2"/>
<dbReference type="Proteomes" id="UP000184543">
    <property type="component" value="Unassembled WGS sequence"/>
</dbReference>
<evidence type="ECO:0000313" key="4">
    <source>
        <dbReference type="Proteomes" id="UP000184543"/>
    </source>
</evidence>
<name>A0A1M6G7F2_9FLAO</name>
<dbReference type="PROSITE" id="PS01047">
    <property type="entry name" value="HMA_1"/>
    <property type="match status" value="1"/>
</dbReference>
<feature type="domain" description="HMA" evidence="2">
    <location>
        <begin position="1"/>
        <end position="66"/>
    </location>
</feature>
<dbReference type="SUPFAM" id="SSF55008">
    <property type="entry name" value="HMA, heavy metal-associated domain"/>
    <property type="match status" value="1"/>
</dbReference>
<dbReference type="RefSeq" id="WP_072991880.1">
    <property type="nucleotide sequence ID" value="NZ_FQYU01000002.1"/>
</dbReference>
<dbReference type="CDD" id="cd00371">
    <property type="entry name" value="HMA"/>
    <property type="match status" value="1"/>
</dbReference>
<dbReference type="AlphaFoldDB" id="A0A1M6G7F2"/>
<evidence type="ECO:0000259" key="2">
    <source>
        <dbReference type="PROSITE" id="PS50846"/>
    </source>
</evidence>
<dbReference type="STRING" id="192903.SAMN04488513_102707"/>
<dbReference type="InterPro" id="IPR006121">
    <property type="entry name" value="HMA_dom"/>
</dbReference>
<evidence type="ECO:0000256" key="1">
    <source>
        <dbReference type="ARBA" id="ARBA00022723"/>
    </source>
</evidence>
<organism evidence="3 4">
    <name type="scientific">Pseudozobellia thermophila</name>
    <dbReference type="NCBI Taxonomy" id="192903"/>
    <lineage>
        <taxon>Bacteria</taxon>
        <taxon>Pseudomonadati</taxon>
        <taxon>Bacteroidota</taxon>
        <taxon>Flavobacteriia</taxon>
        <taxon>Flavobacteriales</taxon>
        <taxon>Flavobacteriaceae</taxon>
        <taxon>Pseudozobellia</taxon>
    </lineage>
</organism>
<keyword evidence="4" id="KW-1185">Reference proteome</keyword>
<gene>
    <name evidence="3" type="ORF">SAMN04488513_102707</name>
</gene>
<dbReference type="EMBL" id="FQYU01000002">
    <property type="protein sequence ID" value="SHJ05859.1"/>
    <property type="molecule type" value="Genomic_DNA"/>
</dbReference>
<dbReference type="InterPro" id="IPR017969">
    <property type="entry name" value="Heavy-metal-associated_CS"/>
</dbReference>
<accession>A0A1M6G7F2</accession>
<evidence type="ECO:0000313" key="3">
    <source>
        <dbReference type="EMBL" id="SHJ05859.1"/>
    </source>
</evidence>
<sequence length="90" mass="9287">MKTTIIVQNLKCGGCAKTITSKISQLDGISELSVDVASASVSFDHEAANDVKAVKERLKALGYPSVEEANSIAAKAVSLVSCATGKMAKS</sequence>